<accession>A0A225E137</accession>
<feature type="signal peptide" evidence="3">
    <location>
        <begin position="1"/>
        <end position="24"/>
    </location>
</feature>
<sequence>MTQFRSVLSAGLLLLVPAVASAHAVGIEAKLKGERVVVEAYYDDDSPAADAKIAVTGENGQLVAEGKTDAKGVWSFPTPVGGKYQVAVNAGDGHSAKTSITIPPQASPNPATTTEPSTTTIPNPAGDDTAKIVSDGPTRAETTGSRRWLMAVVGVGVIGLFTLAARRLARRAVSGEN</sequence>
<reference evidence="5" key="1">
    <citation type="submission" date="2017-06" db="EMBL/GenBank/DDBJ databases">
        <title>Genome analysis of Fimbriiglobus ruber SP5, the first member of the order Planctomycetales with confirmed chitinolytic capability.</title>
        <authorList>
            <person name="Ravin N.V."/>
            <person name="Rakitin A.L."/>
            <person name="Ivanova A.A."/>
            <person name="Beletsky A.V."/>
            <person name="Kulichevskaya I.S."/>
            <person name="Mardanov A.V."/>
            <person name="Dedysh S.N."/>
        </authorList>
    </citation>
    <scope>NUCLEOTIDE SEQUENCE [LARGE SCALE GENOMIC DNA]</scope>
    <source>
        <strain evidence="5">SP5</strain>
    </source>
</reference>
<evidence type="ECO:0000313" key="4">
    <source>
        <dbReference type="EMBL" id="OWK43199.1"/>
    </source>
</evidence>
<keyword evidence="5" id="KW-1185">Reference proteome</keyword>
<dbReference type="RefSeq" id="WP_088254085.1">
    <property type="nucleotide sequence ID" value="NZ_NIDE01000004.1"/>
</dbReference>
<keyword evidence="3" id="KW-0732">Signal</keyword>
<dbReference type="InterPro" id="IPR013783">
    <property type="entry name" value="Ig-like_fold"/>
</dbReference>
<evidence type="ECO:0000256" key="1">
    <source>
        <dbReference type="SAM" id="MobiDB-lite"/>
    </source>
</evidence>
<comment type="caution">
    <text evidence="4">The sequence shown here is derived from an EMBL/GenBank/DDBJ whole genome shotgun (WGS) entry which is preliminary data.</text>
</comment>
<feature type="compositionally biased region" description="Low complexity" evidence="1">
    <location>
        <begin position="108"/>
        <end position="124"/>
    </location>
</feature>
<feature type="chain" id="PRO_5013393420" evidence="3">
    <location>
        <begin position="25"/>
        <end position="177"/>
    </location>
</feature>
<dbReference type="SUPFAM" id="SSF49478">
    <property type="entry name" value="Cna protein B-type domain"/>
    <property type="match status" value="1"/>
</dbReference>
<dbReference type="OrthoDB" id="9807115at2"/>
<organism evidence="4 5">
    <name type="scientific">Fimbriiglobus ruber</name>
    <dbReference type="NCBI Taxonomy" id="1908690"/>
    <lineage>
        <taxon>Bacteria</taxon>
        <taxon>Pseudomonadati</taxon>
        <taxon>Planctomycetota</taxon>
        <taxon>Planctomycetia</taxon>
        <taxon>Gemmatales</taxon>
        <taxon>Gemmataceae</taxon>
        <taxon>Fimbriiglobus</taxon>
    </lineage>
</organism>
<evidence type="ECO:0000256" key="3">
    <source>
        <dbReference type="SAM" id="SignalP"/>
    </source>
</evidence>
<evidence type="ECO:0000313" key="5">
    <source>
        <dbReference type="Proteomes" id="UP000214646"/>
    </source>
</evidence>
<keyword evidence="2" id="KW-1133">Transmembrane helix</keyword>
<name>A0A225E137_9BACT</name>
<dbReference type="EMBL" id="NIDE01000004">
    <property type="protein sequence ID" value="OWK43199.1"/>
    <property type="molecule type" value="Genomic_DNA"/>
</dbReference>
<dbReference type="Gene3D" id="2.60.40.10">
    <property type="entry name" value="Immunoglobulins"/>
    <property type="match status" value="1"/>
</dbReference>
<feature type="transmembrane region" description="Helical" evidence="2">
    <location>
        <begin position="148"/>
        <end position="165"/>
    </location>
</feature>
<dbReference type="AlphaFoldDB" id="A0A225E137"/>
<proteinExistence type="predicted"/>
<keyword evidence="2" id="KW-0812">Transmembrane</keyword>
<protein>
    <submittedName>
        <fullName evidence="4">Uncharacterized protein</fullName>
    </submittedName>
</protein>
<feature type="region of interest" description="Disordered" evidence="1">
    <location>
        <begin position="100"/>
        <end position="143"/>
    </location>
</feature>
<evidence type="ECO:0000256" key="2">
    <source>
        <dbReference type="SAM" id="Phobius"/>
    </source>
</evidence>
<keyword evidence="2" id="KW-0472">Membrane</keyword>
<dbReference type="Proteomes" id="UP000214646">
    <property type="component" value="Unassembled WGS sequence"/>
</dbReference>
<gene>
    <name evidence="4" type="ORF">FRUB_02798</name>
</gene>